<evidence type="ECO:0000259" key="3">
    <source>
        <dbReference type="Pfam" id="PF12215"/>
    </source>
</evidence>
<evidence type="ECO:0008006" key="6">
    <source>
        <dbReference type="Google" id="ProtNLM"/>
    </source>
</evidence>
<dbReference type="RefSeq" id="WP_156007004.1">
    <property type="nucleotide sequence ID" value="NZ_CP045483.1"/>
</dbReference>
<feature type="coiled-coil region" evidence="1">
    <location>
        <begin position="461"/>
        <end position="495"/>
    </location>
</feature>
<dbReference type="InterPro" id="IPR052566">
    <property type="entry name" value="Non-lysos_glucosylceramidase"/>
</dbReference>
<dbReference type="GO" id="GO:0008422">
    <property type="term" value="F:beta-glucosidase activity"/>
    <property type="evidence" value="ECO:0007669"/>
    <property type="project" value="TreeGrafter"/>
</dbReference>
<gene>
    <name evidence="4" type="ORF">D1868_07485</name>
</gene>
<proteinExistence type="predicted"/>
<sequence length="649" mass="74323">MIRYTSKEVLDHGIPLGGIGAGKVELNNKGKMVNLTIFNNWQKPVTGMRGFHVFIMGERNYFLEDDVIVKGLEHMSTLLTYEGEYPFVKISGGDAQLTAFTPIIRNDLMDSSLPAFGLTVKTKKGIIAISVANLVGSFIIGRKNIPIKNGFKMVNVKSNDYDPAKGDMTFICDSGKVIHQYNINLPPQEVLKNGWVKELYESPEPWLRLMDGNLFPLNGEARGMWDDFAGMVISQDEVKCVLSWYFNNPTHSFPYTHYYSNFFKDSEEVARYFLEKFDELEKKTIKFPDRPFGEIISNLAYILSSSTWLTKDSRFGIMEAPEALPLLNTIGGLTYDAGSLPVLYLFPELERGVLEMFLKAIREDGYVPHDLGYLTFEAPTDGTTAPPEWKDTNLTLILEVYRYYKVTKDIEFLREFYPYILKAFSWLRDKVPLKEGSGDDAFDVNPVKGYDSYITSMTYIASEAMEKIAELVGDKDTAERARRLAEKSLKELRWNGKFYEAWEEPRTDALFLGQFIAFWWAELLDLPYDKDKIRTALREAYTRIKKGKHLCCVPNAINLDGSPYEYSPQTKSSWIRLVFATATLGLWLGLEEWNEILELEWKALVERGMVWNQPSRINVITGFPDVYLDHYIGSPVIWGILVKEIIKEV</sequence>
<evidence type="ECO:0000256" key="1">
    <source>
        <dbReference type="SAM" id="Coils"/>
    </source>
</evidence>
<dbReference type="SUPFAM" id="SSF48208">
    <property type="entry name" value="Six-hairpin glycosidases"/>
    <property type="match status" value="1"/>
</dbReference>
<evidence type="ECO:0000313" key="4">
    <source>
        <dbReference type="EMBL" id="QGR19833.1"/>
    </source>
</evidence>
<keyword evidence="5" id="KW-1185">Reference proteome</keyword>
<protein>
    <recommendedName>
        <fullName evidence="6">Glycosyl-hydrolase family 116 catalytic region domain-containing protein</fullName>
    </recommendedName>
</protein>
<dbReference type="EMBL" id="CP045483">
    <property type="protein sequence ID" value="QGR19833.1"/>
    <property type="molecule type" value="Genomic_DNA"/>
</dbReference>
<evidence type="ECO:0000313" key="5">
    <source>
        <dbReference type="Proteomes" id="UP000423396"/>
    </source>
</evidence>
<dbReference type="AlphaFoldDB" id="A0A650CPX9"/>
<dbReference type="Pfam" id="PF04685">
    <property type="entry name" value="DUF608"/>
    <property type="match status" value="1"/>
</dbReference>
<dbReference type="InterPro" id="IPR006775">
    <property type="entry name" value="GH116_catalytic"/>
</dbReference>
<dbReference type="Pfam" id="PF12215">
    <property type="entry name" value="Glyco_hydr_116N"/>
    <property type="match status" value="1"/>
</dbReference>
<dbReference type="GO" id="GO:0005975">
    <property type="term" value="P:carbohydrate metabolic process"/>
    <property type="evidence" value="ECO:0007669"/>
    <property type="project" value="InterPro"/>
</dbReference>
<dbReference type="InterPro" id="IPR024462">
    <property type="entry name" value="GH116_N"/>
</dbReference>
<feature type="domain" description="Glycosyl-hydrolase family 116 catalytic region" evidence="2">
    <location>
        <begin position="314"/>
        <end position="640"/>
    </location>
</feature>
<dbReference type="PANTHER" id="PTHR12654">
    <property type="entry name" value="BILE ACID BETA-GLUCOSIDASE-RELATED"/>
    <property type="match status" value="1"/>
</dbReference>
<organism evidence="4 5">
    <name type="scientific">Stygiolobus azoricus</name>
    <dbReference type="NCBI Taxonomy" id="41675"/>
    <lineage>
        <taxon>Archaea</taxon>
        <taxon>Thermoproteota</taxon>
        <taxon>Thermoprotei</taxon>
        <taxon>Sulfolobales</taxon>
        <taxon>Sulfolobaceae</taxon>
        <taxon>Stygiolobus</taxon>
    </lineage>
</organism>
<dbReference type="OrthoDB" id="43766at2157"/>
<keyword evidence="1" id="KW-0175">Coiled coil</keyword>
<dbReference type="InterPro" id="IPR012341">
    <property type="entry name" value="6hp_glycosidase-like_sf"/>
</dbReference>
<dbReference type="KEGG" id="sazo:D1868_07485"/>
<dbReference type="GeneID" id="42798903"/>
<dbReference type="InterPro" id="IPR008928">
    <property type="entry name" value="6-hairpin_glycosidase_sf"/>
</dbReference>
<dbReference type="PANTHER" id="PTHR12654:SF0">
    <property type="entry name" value="NON-LYSOSOMAL GLUCOSYLCERAMIDASE"/>
    <property type="match status" value="1"/>
</dbReference>
<reference evidence="4 5" key="1">
    <citation type="submission" date="2019-10" db="EMBL/GenBank/DDBJ databases">
        <title>Genome Sequences from Six Type Strain Members of the Archaeal Family Sulfolobaceae: Acidianus ambivalens, Acidianus infernus, Metallosphaera prunae, Stygiolobus azoricus, Sulfolobus metallicus, and Sulfurisphaera ohwakuensis.</title>
        <authorList>
            <person name="Counts J.A."/>
            <person name="Kelly R.M."/>
        </authorList>
    </citation>
    <scope>NUCLEOTIDE SEQUENCE [LARGE SCALE GENOMIC DNA]</scope>
    <source>
        <strain evidence="4 5">FC6</strain>
    </source>
</reference>
<dbReference type="Proteomes" id="UP000423396">
    <property type="component" value="Chromosome"/>
</dbReference>
<evidence type="ECO:0000259" key="2">
    <source>
        <dbReference type="Pfam" id="PF04685"/>
    </source>
</evidence>
<name>A0A650CPX9_9CREN</name>
<feature type="domain" description="Glycosyl-hydrolase family 116 N-terminal" evidence="3">
    <location>
        <begin position="13"/>
        <end position="139"/>
    </location>
</feature>
<accession>A0A650CPX9</accession>
<dbReference type="Gene3D" id="1.50.10.10">
    <property type="match status" value="1"/>
</dbReference>